<sequence length="64" mass="6769">MPFIEINQLTGRDAETKAAIIDEVTAAYSRVTGIAPEKVWVKISETDPGDWGIGGKPLGGPTAK</sequence>
<evidence type="ECO:0000256" key="2">
    <source>
        <dbReference type="ARBA" id="ARBA00023235"/>
    </source>
</evidence>
<dbReference type="PANTHER" id="PTHR35530:SF1">
    <property type="entry name" value="2-HYDROXYMUCONATE TAUTOMERASE"/>
    <property type="match status" value="1"/>
</dbReference>
<dbReference type="SUPFAM" id="SSF55331">
    <property type="entry name" value="Tautomerase/MIF"/>
    <property type="match status" value="1"/>
</dbReference>
<evidence type="ECO:0000256" key="1">
    <source>
        <dbReference type="ARBA" id="ARBA00006723"/>
    </source>
</evidence>
<dbReference type="RefSeq" id="WP_380619770.1">
    <property type="nucleotide sequence ID" value="NZ_JBHSDK010000012.1"/>
</dbReference>
<keyword evidence="2" id="KW-0413">Isomerase</keyword>
<gene>
    <name evidence="4" type="ORF">ACFPET_08565</name>
</gene>
<comment type="caution">
    <text evidence="4">The sequence shown here is derived from an EMBL/GenBank/DDBJ whole genome shotgun (WGS) entry which is preliminary data.</text>
</comment>
<dbReference type="Gene3D" id="3.30.429.10">
    <property type="entry name" value="Macrophage Migration Inhibitory Factor"/>
    <property type="match status" value="1"/>
</dbReference>
<dbReference type="Pfam" id="PF01361">
    <property type="entry name" value="Tautomerase"/>
    <property type="match status" value="1"/>
</dbReference>
<dbReference type="EMBL" id="JBHSDK010000012">
    <property type="protein sequence ID" value="MFC4335248.1"/>
    <property type="molecule type" value="Genomic_DNA"/>
</dbReference>
<dbReference type="InterPro" id="IPR014347">
    <property type="entry name" value="Tautomerase/MIF_sf"/>
</dbReference>
<evidence type="ECO:0000313" key="5">
    <source>
        <dbReference type="Proteomes" id="UP001595823"/>
    </source>
</evidence>
<reference evidence="5" key="1">
    <citation type="journal article" date="2019" name="Int. J. Syst. Evol. Microbiol.">
        <title>The Global Catalogue of Microorganisms (GCM) 10K type strain sequencing project: providing services to taxonomists for standard genome sequencing and annotation.</title>
        <authorList>
            <consortium name="The Broad Institute Genomics Platform"/>
            <consortium name="The Broad Institute Genome Sequencing Center for Infectious Disease"/>
            <person name="Wu L."/>
            <person name="Ma J."/>
        </authorList>
    </citation>
    <scope>NUCLEOTIDE SEQUENCE [LARGE SCALE GENOMIC DNA]</scope>
    <source>
        <strain evidence="5">IBRC-M 10908</strain>
    </source>
</reference>
<accession>A0ABV8TWV2</accession>
<dbReference type="PANTHER" id="PTHR35530">
    <property type="entry name" value="TAUTOMERASE-RELATED"/>
    <property type="match status" value="1"/>
</dbReference>
<evidence type="ECO:0000313" key="4">
    <source>
        <dbReference type="EMBL" id="MFC4335248.1"/>
    </source>
</evidence>
<keyword evidence="5" id="KW-1185">Reference proteome</keyword>
<proteinExistence type="inferred from homology"/>
<dbReference type="InterPro" id="IPR004370">
    <property type="entry name" value="4-OT-like_dom"/>
</dbReference>
<comment type="similarity">
    <text evidence="1">Belongs to the 4-oxalocrotonate tautomerase family.</text>
</comment>
<name>A0ABV8TWV2_9ACTN</name>
<dbReference type="Proteomes" id="UP001595823">
    <property type="component" value="Unassembled WGS sequence"/>
</dbReference>
<organism evidence="4 5">
    <name type="scientific">Salininema proteolyticum</name>
    <dbReference type="NCBI Taxonomy" id="1607685"/>
    <lineage>
        <taxon>Bacteria</taxon>
        <taxon>Bacillati</taxon>
        <taxon>Actinomycetota</taxon>
        <taxon>Actinomycetes</taxon>
        <taxon>Glycomycetales</taxon>
        <taxon>Glycomycetaceae</taxon>
        <taxon>Salininema</taxon>
    </lineage>
</organism>
<feature type="domain" description="4-oxalocrotonate tautomerase-like" evidence="3">
    <location>
        <begin position="2"/>
        <end position="59"/>
    </location>
</feature>
<protein>
    <submittedName>
        <fullName evidence="4">4-oxalocrotonate tautomerase family protein</fullName>
    </submittedName>
</protein>
<evidence type="ECO:0000259" key="3">
    <source>
        <dbReference type="Pfam" id="PF01361"/>
    </source>
</evidence>